<accession>A0A8H4QMP6</accession>
<comment type="caution">
    <text evidence="1">The sequence shown here is derived from an EMBL/GenBank/DDBJ whole genome shotgun (WGS) entry which is preliminary data.</text>
</comment>
<reference evidence="1 2" key="1">
    <citation type="submission" date="2019-12" db="EMBL/GenBank/DDBJ databases">
        <authorList>
            <person name="Floudas D."/>
            <person name="Bentzer J."/>
            <person name="Ahren D."/>
            <person name="Johansson T."/>
            <person name="Persson P."/>
            <person name="Tunlid A."/>
        </authorList>
    </citation>
    <scope>NUCLEOTIDE SEQUENCE [LARGE SCALE GENOMIC DNA]</scope>
    <source>
        <strain evidence="1 2">CBS 102.39</strain>
    </source>
</reference>
<keyword evidence="2" id="KW-1185">Reference proteome</keyword>
<dbReference type="SUPFAM" id="SSF52047">
    <property type="entry name" value="RNI-like"/>
    <property type="match status" value="1"/>
</dbReference>
<dbReference type="EMBL" id="JAACJL010000046">
    <property type="protein sequence ID" value="KAF4613117.1"/>
    <property type="molecule type" value="Genomic_DNA"/>
</dbReference>
<proteinExistence type="predicted"/>
<evidence type="ECO:0000313" key="2">
    <source>
        <dbReference type="Proteomes" id="UP000521872"/>
    </source>
</evidence>
<evidence type="ECO:0000313" key="1">
    <source>
        <dbReference type="EMBL" id="KAF4613117.1"/>
    </source>
</evidence>
<dbReference type="Gene3D" id="1.20.1280.50">
    <property type="match status" value="1"/>
</dbReference>
<sequence>MTVAIPASLYDTPSPSRQHMAASQVATPLDTLHPTLNVQHPDFELRLAVFEASDSMQATRNTSAIPTLHEDLLWKIFLEITNDARDPFIFPRPILTMRHCSQVCRHWRSLILSSSLIWGRLIDMDSFRRRTDNWMKEVVRRAGDAVLWVYAIVTDARLDLFLFTFLRENWRRVEMLLITDWTLSDGSARSLEQQQKMWTFLREPAPHLRWIMLSMCSPDSQKFLPTGLFADNAPLLSDLCISNTRYKFPTQASWIPNLSAVTFSDGFAVEEVLDALRKMPRLQYLKLYVNGSRLGVAGGSMIILPKLKMLHCLFVDFSRAGALLQDITPSTDCCLHAEVGPYAPPVYPHHSQHQRYEAVVAKYLVPHFSLHPPSFVVFEFGREISRVYDGHLYQQPPNRGFFFSLHTSYVPSCSLIKNLSASSCFSQVRSLQMRTFGAPFKLEELGIASFCSTFPFITTFSALEWILHALLQEPSTTATLFPALTTLQVPDIPRPEHGAFSGEPPHQQFIQLRKALGRPISVLEIPCTSPAIEARLDMSHLDVHIGLMVKWKFPGKDPEEYVCGSGHPERLRFDRKKW</sequence>
<name>A0A8H4QMP6_9AGAR</name>
<dbReference type="AlphaFoldDB" id="A0A8H4QMP6"/>
<evidence type="ECO:0008006" key="3">
    <source>
        <dbReference type="Google" id="ProtNLM"/>
    </source>
</evidence>
<gene>
    <name evidence="1" type="ORF">D9613_010855</name>
</gene>
<organism evidence="1 2">
    <name type="scientific">Agrocybe pediades</name>
    <dbReference type="NCBI Taxonomy" id="84607"/>
    <lineage>
        <taxon>Eukaryota</taxon>
        <taxon>Fungi</taxon>
        <taxon>Dikarya</taxon>
        <taxon>Basidiomycota</taxon>
        <taxon>Agaricomycotina</taxon>
        <taxon>Agaricomycetes</taxon>
        <taxon>Agaricomycetidae</taxon>
        <taxon>Agaricales</taxon>
        <taxon>Agaricineae</taxon>
        <taxon>Strophariaceae</taxon>
        <taxon>Agrocybe</taxon>
    </lineage>
</organism>
<protein>
    <recommendedName>
        <fullName evidence="3">F-box domain-containing protein</fullName>
    </recommendedName>
</protein>
<dbReference type="Proteomes" id="UP000521872">
    <property type="component" value="Unassembled WGS sequence"/>
</dbReference>